<dbReference type="GO" id="GO:0016020">
    <property type="term" value="C:membrane"/>
    <property type="evidence" value="ECO:0007669"/>
    <property type="project" value="UniProtKB-SubCell"/>
</dbReference>
<comment type="subcellular location">
    <subcellularLocation>
        <location evidence="1">Membrane</location>
        <topology evidence="1">Multi-pass membrane protein</topology>
    </subcellularLocation>
</comment>
<evidence type="ECO:0000256" key="3">
    <source>
        <dbReference type="ARBA" id="ARBA00022692"/>
    </source>
</evidence>
<comment type="caution">
    <text evidence="7">The sequence shown here is derived from an EMBL/GenBank/DDBJ whole genome shotgun (WGS) entry which is preliminary data.</text>
</comment>
<dbReference type="EMBL" id="VOIH02000012">
    <property type="protein sequence ID" value="KAF3431398.1"/>
    <property type="molecule type" value="Genomic_DNA"/>
</dbReference>
<dbReference type="InterPro" id="IPR000109">
    <property type="entry name" value="POT_fam"/>
</dbReference>
<dbReference type="Gene3D" id="3.90.640.10">
    <property type="entry name" value="Actin, Chain A, domain 4"/>
    <property type="match status" value="1"/>
</dbReference>
<evidence type="ECO:0000256" key="2">
    <source>
        <dbReference type="ARBA" id="ARBA00005982"/>
    </source>
</evidence>
<keyword evidence="5 6" id="KW-0472">Membrane</keyword>
<dbReference type="Proteomes" id="UP000796880">
    <property type="component" value="Unassembled WGS sequence"/>
</dbReference>
<organism evidence="7 8">
    <name type="scientific">Rhamnella rubrinervis</name>
    <dbReference type="NCBI Taxonomy" id="2594499"/>
    <lineage>
        <taxon>Eukaryota</taxon>
        <taxon>Viridiplantae</taxon>
        <taxon>Streptophyta</taxon>
        <taxon>Embryophyta</taxon>
        <taxon>Tracheophyta</taxon>
        <taxon>Spermatophyta</taxon>
        <taxon>Magnoliopsida</taxon>
        <taxon>eudicotyledons</taxon>
        <taxon>Gunneridae</taxon>
        <taxon>Pentapetalae</taxon>
        <taxon>rosids</taxon>
        <taxon>fabids</taxon>
        <taxon>Rosales</taxon>
        <taxon>Rhamnaceae</taxon>
        <taxon>rhamnoid group</taxon>
        <taxon>Rhamneae</taxon>
        <taxon>Rhamnella</taxon>
    </lineage>
</organism>
<dbReference type="Pfam" id="PF00022">
    <property type="entry name" value="Actin"/>
    <property type="match status" value="1"/>
</dbReference>
<keyword evidence="8" id="KW-1185">Reference proteome</keyword>
<feature type="transmembrane region" description="Helical" evidence="6">
    <location>
        <begin position="193"/>
        <end position="215"/>
    </location>
</feature>
<keyword evidence="3 6" id="KW-0812">Transmembrane</keyword>
<evidence type="ECO:0000313" key="7">
    <source>
        <dbReference type="EMBL" id="KAF3431398.1"/>
    </source>
</evidence>
<comment type="similarity">
    <text evidence="2">Belongs to the major facilitator superfamily. Proton-dependent oligopeptide transporter (POT/PTR) (TC 2.A.17) family.</text>
</comment>
<reference evidence="7" key="1">
    <citation type="submission" date="2020-03" db="EMBL/GenBank/DDBJ databases">
        <title>A high-quality chromosome-level genome assembly of a woody plant with both climbing and erect habits, Rhamnella rubrinervis.</title>
        <authorList>
            <person name="Lu Z."/>
            <person name="Yang Y."/>
            <person name="Zhu X."/>
            <person name="Sun Y."/>
        </authorList>
    </citation>
    <scope>NUCLEOTIDE SEQUENCE</scope>
    <source>
        <strain evidence="7">BYM</strain>
        <tissue evidence="7">Leaf</tissue>
    </source>
</reference>
<dbReference type="OrthoDB" id="8904098at2759"/>
<keyword evidence="4 6" id="KW-1133">Transmembrane helix</keyword>
<dbReference type="InterPro" id="IPR036259">
    <property type="entry name" value="MFS_trans_sf"/>
</dbReference>
<name>A0A8K0GNZ6_9ROSA</name>
<dbReference type="SUPFAM" id="SSF103473">
    <property type="entry name" value="MFS general substrate transporter"/>
    <property type="match status" value="1"/>
</dbReference>
<dbReference type="SUPFAM" id="SSF53067">
    <property type="entry name" value="Actin-like ATPase domain"/>
    <property type="match status" value="1"/>
</dbReference>
<evidence type="ECO:0000313" key="8">
    <source>
        <dbReference type="Proteomes" id="UP000796880"/>
    </source>
</evidence>
<evidence type="ECO:0000256" key="1">
    <source>
        <dbReference type="ARBA" id="ARBA00004141"/>
    </source>
</evidence>
<evidence type="ECO:0000256" key="4">
    <source>
        <dbReference type="ARBA" id="ARBA00022989"/>
    </source>
</evidence>
<dbReference type="GO" id="GO:0022857">
    <property type="term" value="F:transmembrane transporter activity"/>
    <property type="evidence" value="ECO:0007669"/>
    <property type="project" value="InterPro"/>
</dbReference>
<accession>A0A8K0GNZ6</accession>
<dbReference type="InterPro" id="IPR004000">
    <property type="entry name" value="Actin"/>
</dbReference>
<proteinExistence type="inferred from homology"/>
<dbReference type="PANTHER" id="PTHR11654">
    <property type="entry name" value="OLIGOPEPTIDE TRANSPORTER-RELATED"/>
    <property type="match status" value="1"/>
</dbReference>
<evidence type="ECO:0000256" key="6">
    <source>
        <dbReference type="SAM" id="Phobius"/>
    </source>
</evidence>
<sequence length="780" mass="87005">MVEEDMTSRTHLWSFLCCRKRNSSRRTSTTDHSLHKPLVENNGVSRKPRWKAVTFILGNEATESVATLGMTANLMVYLMTEYEMEQVTAANVINVWYGATNVFPWIGAFIADAYLGKYLTVVLASFATLLDYNGCQWALVESDPAPFLLQLINSTQPLLKEGKRQPAFTIGSTLFSQSLLIDQTVAVYIQDSVIWALGFGFPTVLMFVSILLFVAGAKYYVYEKPQGSILSGILRLFVVPFKNRHRKAPSTGAQLYDPPLKKDEVEKLPLSTQLRFFNKAALIVDNDQKPDGPNPNPWRLCCSQHVEEVKCMVKIIPIWASGIIRYVAVTQEVTFAVSQALKMDRRVGHTNFQILAGSIRVISNRSMHGRGWSGGAGRPDVVTPMSVLWLGPQLIFLGFCEVFTIVGLSEFYNKEFPHNIRSIGYSLLYLSIAGASYLSSLLVDIVHNTTGKNGRPDWLNDDINAGRLECFYFLLAGLGALNIVYFLFCARGYKYKAPSFHYSFHLCRLARLRRPRSPSLSIYKPGSFIVDFDIPDKILHGDVPEMFLWNLEQGSWMGVVPPVIIINKDGDHGKLKSNLSASITSINTSREDFITTSGHSRQAAPSSPLYLASTATFVYTFISSMPCFLCNFRLLHSSVGSVDFFVIAYGLEAKLKCFIVLDSGDGVSHTVPIHEAYALPHAILRLDLAGRNLTDALMKILTERGHSFTTTAEREIDSDMKEKLAYVALDYDIKYLAMDSSWEDPKETSLALRGREPSVSSKTVTDKFIGGRELSDSLSG</sequence>
<dbReference type="AlphaFoldDB" id="A0A8K0GNZ6"/>
<gene>
    <name evidence="7" type="ORF">FNV43_RR26129</name>
</gene>
<feature type="transmembrane region" description="Helical" evidence="6">
    <location>
        <begin position="387"/>
        <end position="408"/>
    </location>
</feature>
<dbReference type="Gene3D" id="1.20.1250.20">
    <property type="entry name" value="MFS general substrate transporter like domains"/>
    <property type="match status" value="3"/>
</dbReference>
<evidence type="ECO:0000256" key="5">
    <source>
        <dbReference type="ARBA" id="ARBA00023136"/>
    </source>
</evidence>
<feature type="transmembrane region" description="Helical" evidence="6">
    <location>
        <begin position="468"/>
        <end position="488"/>
    </location>
</feature>
<dbReference type="Pfam" id="PF00854">
    <property type="entry name" value="PTR2"/>
    <property type="match status" value="2"/>
</dbReference>
<dbReference type="InterPro" id="IPR043129">
    <property type="entry name" value="ATPase_NBD"/>
</dbReference>
<dbReference type="Gene3D" id="3.30.420.40">
    <property type="match status" value="1"/>
</dbReference>
<feature type="transmembrane region" description="Helical" evidence="6">
    <location>
        <begin position="428"/>
        <end position="447"/>
    </location>
</feature>
<protein>
    <submittedName>
        <fullName evidence="7">Uncharacterized protein</fullName>
    </submittedName>
</protein>